<proteinExistence type="predicted"/>
<dbReference type="Proteomes" id="UP000017396">
    <property type="component" value="Chromosome"/>
</dbReference>
<organism evidence="1 2">
    <name type="scientific">Gloeobacter kilaueensis (strain ATCC BAA-2537 / CCAP 1431/1 / ULC 316 / JS1)</name>
    <dbReference type="NCBI Taxonomy" id="1183438"/>
    <lineage>
        <taxon>Bacteria</taxon>
        <taxon>Bacillati</taxon>
        <taxon>Cyanobacteriota</taxon>
        <taxon>Cyanophyceae</taxon>
        <taxon>Gloeobacterales</taxon>
        <taxon>Gloeobacteraceae</taxon>
        <taxon>Gloeobacter</taxon>
    </lineage>
</organism>
<dbReference type="KEGG" id="glj:GKIL_1442"/>
<reference evidence="1 2" key="1">
    <citation type="journal article" date="2013" name="PLoS ONE">
        <title>Cultivation and Complete Genome Sequencing of Gloeobacter kilaueensis sp. nov., from a Lava Cave in Kilauea Caldera, Hawai'i.</title>
        <authorList>
            <person name="Saw J.H."/>
            <person name="Schatz M."/>
            <person name="Brown M.V."/>
            <person name="Kunkel D.D."/>
            <person name="Foster J.S."/>
            <person name="Shick H."/>
            <person name="Christensen S."/>
            <person name="Hou S."/>
            <person name="Wan X."/>
            <person name="Donachie S.P."/>
        </authorList>
    </citation>
    <scope>NUCLEOTIDE SEQUENCE [LARGE SCALE GENOMIC DNA]</scope>
    <source>
        <strain evidence="2">JS</strain>
    </source>
</reference>
<dbReference type="SUPFAM" id="SSF53795">
    <property type="entry name" value="PEP carboxykinase-like"/>
    <property type="match status" value="1"/>
</dbReference>
<dbReference type="Gene3D" id="3.40.50.300">
    <property type="entry name" value="P-loop containing nucleotide triphosphate hydrolases"/>
    <property type="match status" value="1"/>
</dbReference>
<evidence type="ECO:0000313" key="1">
    <source>
        <dbReference type="EMBL" id="AGY57688.1"/>
    </source>
</evidence>
<keyword evidence="2" id="KW-1185">Reference proteome</keyword>
<dbReference type="AlphaFoldDB" id="U5QFN1"/>
<accession>U5QFN1</accession>
<gene>
    <name evidence="1" type="ORF">GKIL_1442</name>
</gene>
<keyword evidence="1" id="KW-0808">Transferase</keyword>
<evidence type="ECO:0000313" key="2">
    <source>
        <dbReference type="Proteomes" id="UP000017396"/>
    </source>
</evidence>
<dbReference type="RefSeq" id="WP_023172788.1">
    <property type="nucleotide sequence ID" value="NC_022600.1"/>
</dbReference>
<dbReference type="STRING" id="1183438.GKIL_1442"/>
<dbReference type="EMBL" id="CP003587">
    <property type="protein sequence ID" value="AGY57688.1"/>
    <property type="molecule type" value="Genomic_DNA"/>
</dbReference>
<keyword evidence="1" id="KW-0418">Kinase</keyword>
<dbReference type="HOGENOM" id="CLU_1018471_0_0_3"/>
<dbReference type="GO" id="GO:0016301">
    <property type="term" value="F:kinase activity"/>
    <property type="evidence" value="ECO:0007669"/>
    <property type="project" value="UniProtKB-KW"/>
</dbReference>
<protein>
    <submittedName>
        <fullName evidence="1">HPr kinase</fullName>
    </submittedName>
</protein>
<dbReference type="InterPro" id="IPR027417">
    <property type="entry name" value="P-loop_NTPase"/>
</dbReference>
<dbReference type="OrthoDB" id="4544211at2"/>
<sequence>MRLAHRAPSHLDLLGQRVSVSGPAACRIPLMTLLAPFAARPASDSLIVRFSEGSGGGYRLELPSLCCWGSAAELVPFCEWWLVSRSLVLRPELCPLHGAAVARGEAAILLPGASGSGKTTLTLALLGRGFVPFADDLILLDEQLAVQPFERCFHIDEQTERIVERLAVAPLLAFEHLPPGYCRPRRWATPRPPRCIVWPEYRPGLAAPQLVALRPGHCWTLLVNQLIAGSAQANRHFARLRALVDSAPAWQLAYSEPEQATGAIEKLLVAGLG</sequence>
<name>U5QFN1_GLOK1</name>